<gene>
    <name evidence="2" type="ORF">BDV98DRAFT_107057</name>
</gene>
<evidence type="ECO:0000313" key="2">
    <source>
        <dbReference type="EMBL" id="TFL00625.1"/>
    </source>
</evidence>
<organism evidence="2 3">
    <name type="scientific">Pterulicium gracile</name>
    <dbReference type="NCBI Taxonomy" id="1884261"/>
    <lineage>
        <taxon>Eukaryota</taxon>
        <taxon>Fungi</taxon>
        <taxon>Dikarya</taxon>
        <taxon>Basidiomycota</taxon>
        <taxon>Agaricomycotina</taxon>
        <taxon>Agaricomycetes</taxon>
        <taxon>Agaricomycetidae</taxon>
        <taxon>Agaricales</taxon>
        <taxon>Pleurotineae</taxon>
        <taxon>Pterulaceae</taxon>
        <taxon>Pterulicium</taxon>
    </lineage>
</organism>
<proteinExistence type="predicted"/>
<reference evidence="2 3" key="1">
    <citation type="journal article" date="2019" name="Nat. Ecol. Evol.">
        <title>Megaphylogeny resolves global patterns of mushroom evolution.</title>
        <authorList>
            <person name="Varga T."/>
            <person name="Krizsan K."/>
            <person name="Foldi C."/>
            <person name="Dima B."/>
            <person name="Sanchez-Garcia M."/>
            <person name="Sanchez-Ramirez S."/>
            <person name="Szollosi G.J."/>
            <person name="Szarkandi J.G."/>
            <person name="Papp V."/>
            <person name="Albert L."/>
            <person name="Andreopoulos W."/>
            <person name="Angelini C."/>
            <person name="Antonin V."/>
            <person name="Barry K.W."/>
            <person name="Bougher N.L."/>
            <person name="Buchanan P."/>
            <person name="Buyck B."/>
            <person name="Bense V."/>
            <person name="Catcheside P."/>
            <person name="Chovatia M."/>
            <person name="Cooper J."/>
            <person name="Damon W."/>
            <person name="Desjardin D."/>
            <person name="Finy P."/>
            <person name="Geml J."/>
            <person name="Haridas S."/>
            <person name="Hughes K."/>
            <person name="Justo A."/>
            <person name="Karasinski D."/>
            <person name="Kautmanova I."/>
            <person name="Kiss B."/>
            <person name="Kocsube S."/>
            <person name="Kotiranta H."/>
            <person name="LaButti K.M."/>
            <person name="Lechner B.E."/>
            <person name="Liimatainen K."/>
            <person name="Lipzen A."/>
            <person name="Lukacs Z."/>
            <person name="Mihaltcheva S."/>
            <person name="Morgado L.N."/>
            <person name="Niskanen T."/>
            <person name="Noordeloos M.E."/>
            <person name="Ohm R.A."/>
            <person name="Ortiz-Santana B."/>
            <person name="Ovrebo C."/>
            <person name="Racz N."/>
            <person name="Riley R."/>
            <person name="Savchenko A."/>
            <person name="Shiryaev A."/>
            <person name="Soop K."/>
            <person name="Spirin V."/>
            <person name="Szebenyi C."/>
            <person name="Tomsovsky M."/>
            <person name="Tulloss R.E."/>
            <person name="Uehling J."/>
            <person name="Grigoriev I.V."/>
            <person name="Vagvolgyi C."/>
            <person name="Papp T."/>
            <person name="Martin F.M."/>
            <person name="Miettinen O."/>
            <person name="Hibbett D.S."/>
            <person name="Nagy L.G."/>
        </authorList>
    </citation>
    <scope>NUCLEOTIDE SEQUENCE [LARGE SCALE GENOMIC DNA]</scope>
    <source>
        <strain evidence="2 3">CBS 309.79</strain>
    </source>
</reference>
<feature type="compositionally biased region" description="Polar residues" evidence="1">
    <location>
        <begin position="341"/>
        <end position="362"/>
    </location>
</feature>
<dbReference type="OrthoDB" id="3068383at2759"/>
<protein>
    <submittedName>
        <fullName evidence="2">Uncharacterized protein</fullName>
    </submittedName>
</protein>
<evidence type="ECO:0000313" key="3">
    <source>
        <dbReference type="Proteomes" id="UP000305067"/>
    </source>
</evidence>
<dbReference type="EMBL" id="ML178828">
    <property type="protein sequence ID" value="TFL00625.1"/>
    <property type="molecule type" value="Genomic_DNA"/>
</dbReference>
<feature type="region of interest" description="Disordered" evidence="1">
    <location>
        <begin position="158"/>
        <end position="182"/>
    </location>
</feature>
<accession>A0A5C3QEY9</accession>
<sequence length="406" mass="42021">MSAPLLDLPATPANEWAANTTQAIQSSDPTPSPPIPVVANLVPATALSDTNNTATNNVANNALSTAQPDVQVRHPSIPHFASTMSTPGPELPGAYPRGEQNEHDVNVTREGLEHSTQAVVENVTGMLETAKQYLPQAVTSYFPAVAPKADQINAETTLPSAEVHGDTSGTSRGVGGLPGDVNESAVAKLPEERALDGTIKDTTPVASDDTPAIQTTTNTLAHLNLQDASGGPSQVDGSRAHPDSTTDKFPSSVPGAGGVGDLPDTASETSLPVLFEERHLHDTTSTKSTGITAGGVGAITTGGVGDLPGTKSESSVAKLPEERLHEKTPIAETSKPLPPIATSNVTHSQSRQPPSSVLSTTAVVGHTPDETPTSTKQDIGHGPSPLHNTVRTFPIILEPPINRRRV</sequence>
<name>A0A5C3QEY9_9AGAR</name>
<evidence type="ECO:0000256" key="1">
    <source>
        <dbReference type="SAM" id="MobiDB-lite"/>
    </source>
</evidence>
<dbReference type="Proteomes" id="UP000305067">
    <property type="component" value="Unassembled WGS sequence"/>
</dbReference>
<dbReference type="AlphaFoldDB" id="A0A5C3QEY9"/>
<keyword evidence="3" id="KW-1185">Reference proteome</keyword>
<feature type="compositionally biased region" description="Basic and acidic residues" evidence="1">
    <location>
        <begin position="319"/>
        <end position="329"/>
    </location>
</feature>
<feature type="region of interest" description="Disordered" evidence="1">
    <location>
        <begin position="302"/>
        <end position="388"/>
    </location>
</feature>
<feature type="region of interest" description="Disordered" evidence="1">
    <location>
        <begin position="225"/>
        <end position="266"/>
    </location>
</feature>